<keyword evidence="2" id="KW-1185">Reference proteome</keyword>
<evidence type="ECO:0000313" key="1">
    <source>
        <dbReference type="EMBL" id="GIJ22942.1"/>
    </source>
</evidence>
<name>A0ABQ4IYG4_9ACTN</name>
<reference evidence="1 2" key="1">
    <citation type="submission" date="2021-01" db="EMBL/GenBank/DDBJ databases">
        <title>Whole genome shotgun sequence of Verrucosispora lutea NBRC 106530.</title>
        <authorList>
            <person name="Komaki H."/>
            <person name="Tamura T."/>
        </authorList>
    </citation>
    <scope>NUCLEOTIDE SEQUENCE [LARGE SCALE GENOMIC DNA]</scope>
    <source>
        <strain evidence="1 2">NBRC 106530</strain>
    </source>
</reference>
<organism evidence="1 2">
    <name type="scientific">Micromonospora lutea</name>
    <dbReference type="NCBI Taxonomy" id="419825"/>
    <lineage>
        <taxon>Bacteria</taxon>
        <taxon>Bacillati</taxon>
        <taxon>Actinomycetota</taxon>
        <taxon>Actinomycetes</taxon>
        <taxon>Micromonosporales</taxon>
        <taxon>Micromonosporaceae</taxon>
        <taxon>Micromonospora</taxon>
    </lineage>
</organism>
<sequence length="66" mass="6846">MLSIRLYDIATGHVQTLTEVIDLASADRWLTQFAAGGIGTNDVVYVVESAQPATAGRPGVSCPVAA</sequence>
<dbReference type="RefSeq" id="WP_204000824.1">
    <property type="nucleotide sequence ID" value="NZ_BOPB01000020.1"/>
</dbReference>
<accession>A0ABQ4IYG4</accession>
<comment type="caution">
    <text evidence="1">The sequence shown here is derived from an EMBL/GenBank/DDBJ whole genome shotgun (WGS) entry which is preliminary data.</text>
</comment>
<protein>
    <submittedName>
        <fullName evidence="1">Uncharacterized protein</fullName>
    </submittedName>
</protein>
<dbReference type="EMBL" id="BOPB01000020">
    <property type="protein sequence ID" value="GIJ22942.1"/>
    <property type="molecule type" value="Genomic_DNA"/>
</dbReference>
<evidence type="ECO:0000313" key="2">
    <source>
        <dbReference type="Proteomes" id="UP000643165"/>
    </source>
</evidence>
<proteinExistence type="predicted"/>
<gene>
    <name evidence="1" type="ORF">Vlu01_35660</name>
</gene>
<dbReference type="Proteomes" id="UP000643165">
    <property type="component" value="Unassembled WGS sequence"/>
</dbReference>